<comment type="catalytic activity">
    <reaction evidence="1">
        <text>ATP + protein L-histidine = ADP + protein N-phospho-L-histidine.</text>
        <dbReference type="EC" id="2.7.13.3"/>
    </reaction>
</comment>
<evidence type="ECO:0000313" key="15">
    <source>
        <dbReference type="Proteomes" id="UP000620670"/>
    </source>
</evidence>
<feature type="domain" description="Histidine kinase" evidence="9">
    <location>
        <begin position="681"/>
        <end position="894"/>
    </location>
</feature>
<keyword evidence="8" id="KW-1133">Transmembrane helix</keyword>
<dbReference type="InterPro" id="IPR036890">
    <property type="entry name" value="HATPase_C_sf"/>
</dbReference>
<dbReference type="CDD" id="cd00130">
    <property type="entry name" value="PAS"/>
    <property type="match status" value="2"/>
</dbReference>
<evidence type="ECO:0000256" key="6">
    <source>
        <dbReference type="ARBA" id="ARBA00022777"/>
    </source>
</evidence>
<feature type="domain" description="PAS" evidence="11">
    <location>
        <begin position="411"/>
        <end position="485"/>
    </location>
</feature>
<dbReference type="PROSITE" id="PS50110">
    <property type="entry name" value="RESPONSE_REGULATORY"/>
    <property type="match status" value="1"/>
</dbReference>
<dbReference type="InterPro" id="IPR013656">
    <property type="entry name" value="PAS_4"/>
</dbReference>
<feature type="domain" description="HAMP" evidence="13">
    <location>
        <begin position="313"/>
        <end position="367"/>
    </location>
</feature>
<protein>
    <recommendedName>
        <fullName evidence="3">histidine kinase</fullName>
        <ecNumber evidence="3">2.7.13.3</ecNumber>
    </recommendedName>
</protein>
<dbReference type="InterPro" id="IPR036097">
    <property type="entry name" value="HisK_dim/P_sf"/>
</dbReference>
<dbReference type="InterPro" id="IPR003661">
    <property type="entry name" value="HisK_dim/P_dom"/>
</dbReference>
<dbReference type="Gene3D" id="1.10.287.130">
    <property type="match status" value="1"/>
</dbReference>
<dbReference type="PRINTS" id="PR00344">
    <property type="entry name" value="BCTRLSENSOR"/>
</dbReference>
<dbReference type="RefSeq" id="WP_199051040.1">
    <property type="nucleotide sequence ID" value="NZ_JAELXT010000032.1"/>
</dbReference>
<dbReference type="InterPro" id="IPR000700">
    <property type="entry name" value="PAS-assoc_C"/>
</dbReference>
<dbReference type="CDD" id="cd00082">
    <property type="entry name" value="HisKA"/>
    <property type="match status" value="1"/>
</dbReference>
<dbReference type="SMART" id="SM00448">
    <property type="entry name" value="REC"/>
    <property type="match status" value="1"/>
</dbReference>
<keyword evidence="15" id="KW-1185">Reference proteome</keyword>
<sequence length="1037" mass="113970">MVHRQDWAPQVGLHGSKPRLPSLRVRLLLIVFALLLPTFAAAALALYTGYYRDREEIRKHMLETGRALSLVLDRQFGQAEALLWALAASPVLQSKDHAAFDALARRATRLPEAWVVVEEPGRQVVNTRLTPGAALPELPVQDHWKGITPGQVRVSNLFTGVVAKQPTVGVDTLVILDDGSPRYISVIVPATVVGRILSDQRLPPTWIGAILDRNGTIVARSRNPEPFVGRPATQDNVQRIQSGLEQGVFEGISLDREAMILALSRSPSSGWSTIVALPNSEFDAGGHDLALALAAAGSVLLALGAALAFHVTRRITRPVEALARDALALQDGRFEAPLRSTGVEFRETAVLRHALESTREVLRQQTAERDEAYGSLREVKESLALRVEERTRELEAVNASLRESQVALAEREALYAGVFRVSANGVFVFKLLSHGRIVIEACNPVVEQLIGKASAEIVGRDLRDILPSDQWPVIEARVRECLTSGHLTVYEQNYTFPVRRGIWMTTLAPILEGDEPAMRVLGSLRDITHEKETEAELRQSRDRYSTLFEHSPFNLAVIGVYPNNRFVYEDANSALLTSLGFARDEFVGKMPREIFAPETAEYVSGHYRTCVATKTIVDFEVTGKVPVGEVVRRTVLVPLLDEQGQVTKIFVTSIDLSEQRRMEEQLRQVQRLEAVGQLTGGIAHDFNNLLTVVMGNLDMLRRAKPDRAPRLIDNATNAVEHGRRLTSQLLAFSRRQPLKPEVVDLKDLIGGMGDMLAQSLRGDITLEMDFAEGLWAVEVDPAQLQAVLINLAANARDAMPKGGKLTLCVRNTVSHNDGPVEFVSVEVSDTGTGIAPDVLQKVFEPFFTTKPIGRGTGLGLAQVYGFVQQSGGAVDIKSEVGRGTTVTLLLKRTDKEPLPASPLQASRILLVEDNSQVAEFAIALLREQGHQVEHCATAQEAFQFLERDARFDAIFSDLVMPGGMDGLDLARIARQRWPGIPILLATGYSDSVERAAQEGFPILSKPYHPAELERELRLLISHSGGGSNVLPLRPRQA</sequence>
<dbReference type="Gene3D" id="3.30.565.10">
    <property type="entry name" value="Histidine kinase-like ATPase, C-terminal domain"/>
    <property type="match status" value="1"/>
</dbReference>
<evidence type="ECO:0000256" key="1">
    <source>
        <dbReference type="ARBA" id="ARBA00000085"/>
    </source>
</evidence>
<dbReference type="Pfam" id="PF00072">
    <property type="entry name" value="Response_reg"/>
    <property type="match status" value="1"/>
</dbReference>
<dbReference type="PANTHER" id="PTHR43065">
    <property type="entry name" value="SENSOR HISTIDINE KINASE"/>
    <property type="match status" value="1"/>
</dbReference>
<keyword evidence="6" id="KW-0418">Kinase</keyword>
<evidence type="ECO:0000259" key="12">
    <source>
        <dbReference type="PROSITE" id="PS50113"/>
    </source>
</evidence>
<dbReference type="CDD" id="cd18774">
    <property type="entry name" value="PDC2_HK_sensor"/>
    <property type="match status" value="1"/>
</dbReference>
<evidence type="ECO:0000256" key="8">
    <source>
        <dbReference type="SAM" id="Phobius"/>
    </source>
</evidence>
<dbReference type="InterPro" id="IPR000014">
    <property type="entry name" value="PAS"/>
</dbReference>
<comment type="caution">
    <text evidence="14">The sequence shown here is derived from an EMBL/GenBank/DDBJ whole genome shotgun (WGS) entry which is preliminary data.</text>
</comment>
<evidence type="ECO:0000259" key="13">
    <source>
        <dbReference type="PROSITE" id="PS50885"/>
    </source>
</evidence>
<dbReference type="Proteomes" id="UP000620670">
    <property type="component" value="Unassembled WGS sequence"/>
</dbReference>
<feature type="modified residue" description="4-aspartylphosphate" evidence="7">
    <location>
        <position position="957"/>
    </location>
</feature>
<dbReference type="SUPFAM" id="SSF55785">
    <property type="entry name" value="PYP-like sensor domain (PAS domain)"/>
    <property type="match status" value="2"/>
</dbReference>
<dbReference type="PANTHER" id="PTHR43065:SF42">
    <property type="entry name" value="TWO-COMPONENT SENSOR PPRA"/>
    <property type="match status" value="1"/>
</dbReference>
<evidence type="ECO:0000259" key="10">
    <source>
        <dbReference type="PROSITE" id="PS50110"/>
    </source>
</evidence>
<comment type="subcellular location">
    <subcellularLocation>
        <location evidence="2">Membrane</location>
    </subcellularLocation>
</comment>
<dbReference type="InterPro" id="IPR003660">
    <property type="entry name" value="HAMP_dom"/>
</dbReference>
<dbReference type="InterPro" id="IPR011006">
    <property type="entry name" value="CheY-like_superfamily"/>
</dbReference>
<dbReference type="SUPFAM" id="SSF47384">
    <property type="entry name" value="Homodimeric domain of signal transducing histidine kinase"/>
    <property type="match status" value="1"/>
</dbReference>
<dbReference type="EMBL" id="JAELXT010000032">
    <property type="protein sequence ID" value="MBJ6127821.1"/>
    <property type="molecule type" value="Genomic_DNA"/>
</dbReference>
<reference evidence="15" key="1">
    <citation type="submission" date="2020-12" db="EMBL/GenBank/DDBJ databases">
        <title>Hymenobacter sp.</title>
        <authorList>
            <person name="Kim M.K."/>
        </authorList>
    </citation>
    <scope>NUCLEOTIDE SEQUENCE [LARGE SCALE GENOMIC DNA]</scope>
    <source>
        <strain evidence="15">BT325</strain>
    </source>
</reference>
<evidence type="ECO:0000259" key="9">
    <source>
        <dbReference type="PROSITE" id="PS50109"/>
    </source>
</evidence>
<dbReference type="NCBIfam" id="TIGR00229">
    <property type="entry name" value="sensory_box"/>
    <property type="match status" value="2"/>
</dbReference>
<evidence type="ECO:0000256" key="4">
    <source>
        <dbReference type="ARBA" id="ARBA00022553"/>
    </source>
</evidence>
<dbReference type="Pfam" id="PF00512">
    <property type="entry name" value="HisKA"/>
    <property type="match status" value="1"/>
</dbReference>
<keyword evidence="8" id="KW-0472">Membrane</keyword>
<organism evidence="14 15">
    <name type="scientific">Microvirga splendida</name>
    <dbReference type="NCBI Taxonomy" id="2795727"/>
    <lineage>
        <taxon>Bacteria</taxon>
        <taxon>Pseudomonadati</taxon>
        <taxon>Pseudomonadota</taxon>
        <taxon>Alphaproteobacteria</taxon>
        <taxon>Hyphomicrobiales</taxon>
        <taxon>Methylobacteriaceae</taxon>
        <taxon>Microvirga</taxon>
    </lineage>
</organism>
<evidence type="ECO:0000256" key="2">
    <source>
        <dbReference type="ARBA" id="ARBA00004370"/>
    </source>
</evidence>
<dbReference type="EC" id="2.7.13.3" evidence="3"/>
<evidence type="ECO:0000256" key="7">
    <source>
        <dbReference type="PROSITE-ProRule" id="PRU00169"/>
    </source>
</evidence>
<keyword evidence="4 7" id="KW-0597">Phosphoprotein</keyword>
<feature type="domain" description="PAC" evidence="12">
    <location>
        <begin position="488"/>
        <end position="539"/>
    </location>
</feature>
<evidence type="ECO:0000256" key="5">
    <source>
        <dbReference type="ARBA" id="ARBA00022679"/>
    </source>
</evidence>
<evidence type="ECO:0000256" key="3">
    <source>
        <dbReference type="ARBA" id="ARBA00012438"/>
    </source>
</evidence>
<keyword evidence="5" id="KW-0808">Transferase</keyword>
<name>A0ABS0Y692_9HYPH</name>
<dbReference type="Pfam" id="PF08448">
    <property type="entry name" value="PAS_4"/>
    <property type="match status" value="2"/>
</dbReference>
<dbReference type="Gene3D" id="3.30.450.20">
    <property type="entry name" value="PAS domain"/>
    <property type="match status" value="2"/>
</dbReference>
<dbReference type="PROSITE" id="PS50112">
    <property type="entry name" value="PAS"/>
    <property type="match status" value="1"/>
</dbReference>
<feature type="transmembrane region" description="Helical" evidence="8">
    <location>
        <begin position="27"/>
        <end position="51"/>
    </location>
</feature>
<dbReference type="SMART" id="SM00388">
    <property type="entry name" value="HisKA"/>
    <property type="match status" value="1"/>
</dbReference>
<dbReference type="InterPro" id="IPR035965">
    <property type="entry name" value="PAS-like_dom_sf"/>
</dbReference>
<feature type="transmembrane region" description="Helical" evidence="8">
    <location>
        <begin position="289"/>
        <end position="309"/>
    </location>
</feature>
<dbReference type="Gene3D" id="3.40.50.2300">
    <property type="match status" value="1"/>
</dbReference>
<dbReference type="InterPro" id="IPR005467">
    <property type="entry name" value="His_kinase_dom"/>
</dbReference>
<dbReference type="SUPFAM" id="SSF55874">
    <property type="entry name" value="ATPase domain of HSP90 chaperone/DNA topoisomerase II/histidine kinase"/>
    <property type="match status" value="1"/>
</dbReference>
<dbReference type="Gene3D" id="6.10.340.10">
    <property type="match status" value="1"/>
</dbReference>
<dbReference type="PROSITE" id="PS50885">
    <property type="entry name" value="HAMP"/>
    <property type="match status" value="1"/>
</dbReference>
<evidence type="ECO:0000313" key="14">
    <source>
        <dbReference type="EMBL" id="MBJ6127821.1"/>
    </source>
</evidence>
<dbReference type="InterPro" id="IPR001789">
    <property type="entry name" value="Sig_transdc_resp-reg_receiver"/>
</dbReference>
<dbReference type="InterPro" id="IPR003594">
    <property type="entry name" value="HATPase_dom"/>
</dbReference>
<gene>
    <name evidence="14" type="ORF">JAO75_20685</name>
</gene>
<dbReference type="SUPFAM" id="SSF52172">
    <property type="entry name" value="CheY-like"/>
    <property type="match status" value="1"/>
</dbReference>
<dbReference type="SMART" id="SM00091">
    <property type="entry name" value="PAS"/>
    <property type="match status" value="2"/>
</dbReference>
<keyword evidence="8" id="KW-0812">Transmembrane</keyword>
<dbReference type="Pfam" id="PF02518">
    <property type="entry name" value="HATPase_c"/>
    <property type="match status" value="1"/>
</dbReference>
<dbReference type="InterPro" id="IPR004358">
    <property type="entry name" value="Sig_transdc_His_kin-like_C"/>
</dbReference>
<feature type="domain" description="PAC" evidence="12">
    <location>
        <begin position="615"/>
        <end position="668"/>
    </location>
</feature>
<accession>A0ABS0Y692</accession>
<dbReference type="PROSITE" id="PS50113">
    <property type="entry name" value="PAC"/>
    <property type="match status" value="2"/>
</dbReference>
<evidence type="ECO:0000259" key="11">
    <source>
        <dbReference type="PROSITE" id="PS50112"/>
    </source>
</evidence>
<proteinExistence type="predicted"/>
<feature type="domain" description="Response regulatory" evidence="10">
    <location>
        <begin position="907"/>
        <end position="1020"/>
    </location>
</feature>
<dbReference type="SMART" id="SM00387">
    <property type="entry name" value="HATPase_c"/>
    <property type="match status" value="1"/>
</dbReference>
<dbReference type="PROSITE" id="PS50109">
    <property type="entry name" value="HIS_KIN"/>
    <property type="match status" value="1"/>
</dbReference>